<gene>
    <name evidence="1" type="ORF">GCK32_002030</name>
</gene>
<protein>
    <submittedName>
        <fullName evidence="1">Uncharacterized protein</fullName>
    </submittedName>
</protein>
<dbReference type="AlphaFoldDB" id="A0AAN8FA97"/>
<evidence type="ECO:0000313" key="2">
    <source>
        <dbReference type="Proteomes" id="UP001331761"/>
    </source>
</evidence>
<name>A0AAN8FA97_TRICO</name>
<sequence length="140" mass="15650">MTKQTVPRLETLNILLATRLANTIIEAMNTNITQFTIASGSEIALSQVKSTRKLPIFVDNQVARLRKITTQLKLKGPQWLATDSMPAKIREVEKVEQIDLTEDDVEKAMAELHYVDTLTSPQANLLSHFLSSESLLMITA</sequence>
<dbReference type="EMBL" id="WIXE01024777">
    <property type="protein sequence ID" value="KAK5965290.1"/>
    <property type="molecule type" value="Genomic_DNA"/>
</dbReference>
<organism evidence="1 2">
    <name type="scientific">Trichostrongylus colubriformis</name>
    <name type="common">Black scour worm</name>
    <dbReference type="NCBI Taxonomy" id="6319"/>
    <lineage>
        <taxon>Eukaryota</taxon>
        <taxon>Metazoa</taxon>
        <taxon>Ecdysozoa</taxon>
        <taxon>Nematoda</taxon>
        <taxon>Chromadorea</taxon>
        <taxon>Rhabditida</taxon>
        <taxon>Rhabditina</taxon>
        <taxon>Rhabditomorpha</taxon>
        <taxon>Strongyloidea</taxon>
        <taxon>Trichostrongylidae</taxon>
        <taxon>Trichostrongylus</taxon>
    </lineage>
</organism>
<evidence type="ECO:0000313" key="1">
    <source>
        <dbReference type="EMBL" id="KAK5965290.1"/>
    </source>
</evidence>
<dbReference type="Pfam" id="PF05380">
    <property type="entry name" value="Peptidase_A17"/>
    <property type="match status" value="1"/>
</dbReference>
<accession>A0AAN8FA97</accession>
<dbReference type="Proteomes" id="UP001331761">
    <property type="component" value="Unassembled WGS sequence"/>
</dbReference>
<keyword evidence="2" id="KW-1185">Reference proteome</keyword>
<dbReference type="InterPro" id="IPR008042">
    <property type="entry name" value="Retrotrans_Pao"/>
</dbReference>
<reference evidence="1 2" key="1">
    <citation type="submission" date="2019-10" db="EMBL/GenBank/DDBJ databases">
        <title>Assembly and Annotation for the nematode Trichostrongylus colubriformis.</title>
        <authorList>
            <person name="Martin J."/>
        </authorList>
    </citation>
    <scope>NUCLEOTIDE SEQUENCE [LARGE SCALE GENOMIC DNA]</scope>
    <source>
        <strain evidence="1">G859</strain>
        <tissue evidence="1">Whole worm</tissue>
    </source>
</reference>
<proteinExistence type="predicted"/>
<comment type="caution">
    <text evidence="1">The sequence shown here is derived from an EMBL/GenBank/DDBJ whole genome shotgun (WGS) entry which is preliminary data.</text>
</comment>